<dbReference type="Gene3D" id="1.20.1250.20">
    <property type="entry name" value="MFS general substrate transporter like domains"/>
    <property type="match status" value="2"/>
</dbReference>
<feature type="transmembrane region" description="Helical" evidence="6">
    <location>
        <begin position="300"/>
        <end position="321"/>
    </location>
</feature>
<feature type="transmembrane region" description="Helical" evidence="6">
    <location>
        <begin position="226"/>
        <end position="248"/>
    </location>
</feature>
<proteinExistence type="predicted"/>
<feature type="domain" description="Major facilitator superfamily (MFS) profile" evidence="7">
    <location>
        <begin position="12"/>
        <end position="472"/>
    </location>
</feature>
<organism evidence="8">
    <name type="scientific">[Clostridium] hylemonae DSM 15053</name>
    <dbReference type="NCBI Taxonomy" id="553973"/>
    <lineage>
        <taxon>Bacteria</taxon>
        <taxon>Bacillati</taxon>
        <taxon>Bacillota</taxon>
        <taxon>Clostridia</taxon>
        <taxon>Lachnospirales</taxon>
        <taxon>Lachnospiraceae</taxon>
    </lineage>
</organism>
<protein>
    <submittedName>
        <fullName evidence="8">BaiG</fullName>
    </submittedName>
</protein>
<dbReference type="EMBL" id="EU675332">
    <property type="protein sequence ID" value="ACF20988.1"/>
    <property type="molecule type" value="Genomic_DNA"/>
</dbReference>
<feature type="transmembrane region" description="Helical" evidence="6">
    <location>
        <begin position="268"/>
        <end position="294"/>
    </location>
</feature>
<feature type="transmembrane region" description="Helical" evidence="6">
    <location>
        <begin position="166"/>
        <end position="186"/>
    </location>
</feature>
<dbReference type="InterPro" id="IPR020846">
    <property type="entry name" value="MFS_dom"/>
</dbReference>
<dbReference type="Pfam" id="PF07690">
    <property type="entry name" value="MFS_1"/>
    <property type="match status" value="2"/>
</dbReference>
<feature type="transmembrane region" description="Helical" evidence="6">
    <location>
        <begin position="107"/>
        <end position="125"/>
    </location>
</feature>
<dbReference type="SUPFAM" id="SSF103473">
    <property type="entry name" value="MFS general substrate transporter"/>
    <property type="match status" value="1"/>
</dbReference>
<feature type="transmembrane region" description="Helical" evidence="6">
    <location>
        <begin position="137"/>
        <end position="160"/>
    </location>
</feature>
<feature type="transmembrane region" description="Helical" evidence="6">
    <location>
        <begin position="333"/>
        <end position="351"/>
    </location>
</feature>
<accession>B4YSU3</accession>
<dbReference type="GO" id="GO:0022857">
    <property type="term" value="F:transmembrane transporter activity"/>
    <property type="evidence" value="ECO:0007669"/>
    <property type="project" value="InterPro"/>
</dbReference>
<keyword evidence="3 6" id="KW-0812">Transmembrane</keyword>
<dbReference type="InterPro" id="IPR011701">
    <property type="entry name" value="MFS"/>
</dbReference>
<evidence type="ECO:0000256" key="3">
    <source>
        <dbReference type="ARBA" id="ARBA00022692"/>
    </source>
</evidence>
<dbReference type="CDD" id="cd17321">
    <property type="entry name" value="MFS_MMR_MDR_like"/>
    <property type="match status" value="1"/>
</dbReference>
<evidence type="ECO:0000256" key="1">
    <source>
        <dbReference type="ARBA" id="ARBA00004651"/>
    </source>
</evidence>
<dbReference type="AlphaFoldDB" id="B4YSU3"/>
<name>B4YSU3_9FIRM</name>
<feature type="transmembrane region" description="Helical" evidence="6">
    <location>
        <begin position="400"/>
        <end position="418"/>
    </location>
</feature>
<feature type="transmembrane region" description="Helical" evidence="6">
    <location>
        <begin position="198"/>
        <end position="220"/>
    </location>
</feature>
<gene>
    <name evidence="8" type="primary">baiG</name>
</gene>
<dbReference type="InterPro" id="IPR036259">
    <property type="entry name" value="MFS_trans_sf"/>
</dbReference>
<feature type="transmembrane region" description="Helical" evidence="6">
    <location>
        <begin position="357"/>
        <end position="379"/>
    </location>
</feature>
<evidence type="ECO:0000259" key="7">
    <source>
        <dbReference type="PROSITE" id="PS50850"/>
    </source>
</evidence>
<feature type="transmembrane region" description="Helical" evidence="6">
    <location>
        <begin position="12"/>
        <end position="38"/>
    </location>
</feature>
<keyword evidence="5 6" id="KW-0472">Membrane</keyword>
<dbReference type="PANTHER" id="PTHR42718:SF9">
    <property type="entry name" value="MAJOR FACILITATOR SUPERFAMILY MULTIDRUG TRANSPORTER MFSC"/>
    <property type="match status" value="1"/>
</dbReference>
<dbReference type="PROSITE" id="PS50850">
    <property type="entry name" value="MFS"/>
    <property type="match status" value="1"/>
</dbReference>
<evidence type="ECO:0000256" key="6">
    <source>
        <dbReference type="SAM" id="Phobius"/>
    </source>
</evidence>
<keyword evidence="4 6" id="KW-1133">Transmembrane helix</keyword>
<reference evidence="8" key="1">
    <citation type="journal article" date="2010" name="Anaerobe">
        <title>Isolation and characterization of a bile acid inducible 7alpha-dehydroxylating operon in Clostridium hylemonae TN271.</title>
        <authorList>
            <person name="Ridlon J.M."/>
            <person name="Kang D.J."/>
            <person name="Hylemon P.B."/>
        </authorList>
    </citation>
    <scope>NUCLEOTIDE SEQUENCE</scope>
    <source>
        <strain evidence="8">TN-271</strain>
    </source>
</reference>
<comment type="subcellular location">
    <subcellularLocation>
        <location evidence="1">Cell membrane</location>
        <topology evidence="1">Multi-pass membrane protein</topology>
    </subcellularLocation>
</comment>
<feature type="transmembrane region" description="Helical" evidence="6">
    <location>
        <begin position="438"/>
        <end position="465"/>
    </location>
</feature>
<sequence length="475" mass="49534">MNTAIRSNYKKGFVPFGIAALLVSLIGGFTAVLGPAFVADIGIDYSNTTWISLALAMSTAACAPILGKLGDILGRRTTLLLGILVFTAGNALTAVATSLAFMLAARFIVGIGTAAISPVVMAYIVTEYPPEETGKGFAVYMLISSGAVVIGPTCGGLIMNAAGWRAMMWVCVALCAAVFLICMFTIKKTAFQKKKMTDFDRAGSVLVLIFFSLFLCIPSFGQNIGWSSVQFIAVASVAAVSLICLVFVERKAGSPVFNGQFMARKAFILPVIILFLTQGLMQANMTNVIVFVRYTQPDNVIISSFAISIMYIGMSLGSVIIGPMADKKEPRTVLTFSLLLTGVGCGIMYFFTAESSVAIFAAALGILGVGLGGNATIFMKVALSGLSSEAAGSGTGTYGLFRDISAPFGVAVFVPLFTNGVTSRMTEAVAGGASEGAATLLAAVSSIKTLTVIELGCIVAGIAAVRMLPRIHENN</sequence>
<evidence type="ECO:0000256" key="5">
    <source>
        <dbReference type="ARBA" id="ARBA00023136"/>
    </source>
</evidence>
<evidence type="ECO:0000256" key="4">
    <source>
        <dbReference type="ARBA" id="ARBA00022989"/>
    </source>
</evidence>
<feature type="transmembrane region" description="Helical" evidence="6">
    <location>
        <begin position="50"/>
        <end position="67"/>
    </location>
</feature>
<feature type="transmembrane region" description="Helical" evidence="6">
    <location>
        <begin position="79"/>
        <end position="101"/>
    </location>
</feature>
<keyword evidence="2" id="KW-0813">Transport</keyword>
<evidence type="ECO:0000313" key="8">
    <source>
        <dbReference type="EMBL" id="ACF20988.1"/>
    </source>
</evidence>
<evidence type="ECO:0000256" key="2">
    <source>
        <dbReference type="ARBA" id="ARBA00022448"/>
    </source>
</evidence>
<dbReference type="GO" id="GO:0005886">
    <property type="term" value="C:plasma membrane"/>
    <property type="evidence" value="ECO:0007669"/>
    <property type="project" value="UniProtKB-SubCell"/>
</dbReference>
<dbReference type="PANTHER" id="PTHR42718">
    <property type="entry name" value="MAJOR FACILITATOR SUPERFAMILY MULTIDRUG TRANSPORTER MFSC"/>
    <property type="match status" value="1"/>
</dbReference>